<evidence type="ECO:0000256" key="1">
    <source>
        <dbReference type="ARBA" id="ARBA00004123"/>
    </source>
</evidence>
<keyword evidence="3" id="KW-0227">DNA damage</keyword>
<evidence type="ECO:0000259" key="7">
    <source>
        <dbReference type="SMART" id="SM01340"/>
    </source>
</evidence>
<dbReference type="PROSITE" id="PS00058">
    <property type="entry name" value="DNA_MISMATCH_REPAIR_1"/>
    <property type="match status" value="1"/>
</dbReference>
<feature type="domain" description="DNA mismatch repair protein S5" evidence="7">
    <location>
        <begin position="236"/>
        <end position="384"/>
    </location>
</feature>
<organism evidence="8 9">
    <name type="scientific">Pycnococcus provasolii</name>
    <dbReference type="NCBI Taxonomy" id="41880"/>
    <lineage>
        <taxon>Eukaryota</taxon>
        <taxon>Viridiplantae</taxon>
        <taxon>Chlorophyta</taxon>
        <taxon>Pseudoscourfieldiophyceae</taxon>
        <taxon>Pseudoscourfieldiales</taxon>
        <taxon>Pycnococcaceae</taxon>
        <taxon>Pycnococcus</taxon>
    </lineage>
</organism>
<keyword evidence="4" id="KW-0234">DNA repair</keyword>
<dbReference type="GO" id="GO:0016887">
    <property type="term" value="F:ATP hydrolysis activity"/>
    <property type="evidence" value="ECO:0007669"/>
    <property type="project" value="InterPro"/>
</dbReference>
<dbReference type="GO" id="GO:0006298">
    <property type="term" value="P:mismatch repair"/>
    <property type="evidence" value="ECO:0007669"/>
    <property type="project" value="InterPro"/>
</dbReference>
<dbReference type="InterPro" id="IPR036890">
    <property type="entry name" value="HATPase_C_sf"/>
</dbReference>
<dbReference type="EMBL" id="BNJQ01000010">
    <property type="protein sequence ID" value="GHP05578.1"/>
    <property type="molecule type" value="Genomic_DNA"/>
</dbReference>
<feature type="region of interest" description="Disordered" evidence="6">
    <location>
        <begin position="481"/>
        <end position="521"/>
    </location>
</feature>
<feature type="region of interest" description="Disordered" evidence="6">
    <location>
        <begin position="787"/>
        <end position="806"/>
    </location>
</feature>
<dbReference type="SUPFAM" id="SSF54211">
    <property type="entry name" value="Ribosomal protein S5 domain 2-like"/>
    <property type="match status" value="1"/>
</dbReference>
<dbReference type="AlphaFoldDB" id="A0A830HFK4"/>
<evidence type="ECO:0000256" key="5">
    <source>
        <dbReference type="ARBA" id="ARBA00023242"/>
    </source>
</evidence>
<evidence type="ECO:0000256" key="3">
    <source>
        <dbReference type="ARBA" id="ARBA00022763"/>
    </source>
</evidence>
<dbReference type="PANTHER" id="PTHR10073:SF12">
    <property type="entry name" value="DNA MISMATCH REPAIR PROTEIN MLH1"/>
    <property type="match status" value="1"/>
</dbReference>
<evidence type="ECO:0000256" key="4">
    <source>
        <dbReference type="ARBA" id="ARBA00023204"/>
    </source>
</evidence>
<sequence>MEPEPSSPHTAHIALLPASVVNRIAAGEVVQRPSSVAKELLENSLDANATTIDITLKQGGLALLSIRDDGHGVRSSDLPLLCTRHATSKLLSYEALERGEVGTFGFRGEALASASHVAHVSIVTRHAADANTLTEAGVDMAYTTAYRDGEMEAAPRSIPWPHEHATGTTINVENIFYNTPQRRAAMRSHAEEASRVLQVCMAYASGRPGVGISVRKEGAASFDLHTTPDLTARAAIRRVYGGDVADCLLDVRCVTEVSAADHAATATQPSSVMPEGGNDDDDAMQFRADGFITSSEYRGKRSNFVLFVNDRLVESAALKRAVESVHASTCGLQGKHSKPFCLLKLTLPPEHVDVNVSPTKREVAFLHHNAIAMRVASAVEEAMLQSNARRLYEPRQATLPFAPIQPPAPVPALAAGGNTRSSKGAKDAGGTEENDSPLAARLKTPTTTRRDKAGGDHKLVRVDARMAPGALEKYTVRLDAGDSGRSSALVTAARDAPKRRRTEGGAHDVLGLADGSGGNVEGAAAEDAAHLPEKMGGGEAKDASVDPPALGTAPSRVCMVSPPKEASSTGPRSLAWMQAGFPVELRAMCARANAISLGNAGSTILRQIMREHVFVGMVDNVRAAVQHETKLYVMHLPTWVGDFVSRKVSLAVVASPDGGAPYTALDALVVDAPQPHVSQMLKSALELEASDDGGLEAAAHIALGVLMANRSTLGDCYQLHIDDHGTLTHVPMPIEGMPLDARRIPGFLLAVSRIDFTDAPHAHEGIASLVAALYAFPPVNVGAAETAENGIDGSDTSSDVRDASPSQHRIWSSRNWVRHTLMEDMRWNHVDPPRSRLQDGSLLKLTSLEQLYRVFER</sequence>
<dbReference type="Proteomes" id="UP000660262">
    <property type="component" value="Unassembled WGS sequence"/>
</dbReference>
<dbReference type="GO" id="GO:0032389">
    <property type="term" value="C:MutLalpha complex"/>
    <property type="evidence" value="ECO:0007669"/>
    <property type="project" value="TreeGrafter"/>
</dbReference>
<keyword evidence="5" id="KW-0539">Nucleus</keyword>
<reference evidence="8" key="1">
    <citation type="submission" date="2020-10" db="EMBL/GenBank/DDBJ databases">
        <title>Unveiling of a novel bifunctional photoreceptor, Dualchrome1, isolated from a cosmopolitan green alga.</title>
        <authorList>
            <person name="Suzuki S."/>
            <person name="Kawachi M."/>
        </authorList>
    </citation>
    <scope>NUCLEOTIDE SEQUENCE</scope>
    <source>
        <strain evidence="8">NIES 2893</strain>
    </source>
</reference>
<name>A0A830HFK4_9CHLO</name>
<dbReference type="OrthoDB" id="10254304at2759"/>
<dbReference type="FunFam" id="3.30.565.10:FF:000003">
    <property type="entry name" value="DNA mismatch repair endonuclease MutL"/>
    <property type="match status" value="1"/>
</dbReference>
<dbReference type="InterPro" id="IPR032189">
    <property type="entry name" value="Mlh1_C"/>
</dbReference>
<accession>A0A830HFK4</accession>
<keyword evidence="9" id="KW-1185">Reference proteome</keyword>
<feature type="compositionally biased region" description="Basic and acidic residues" evidence="6">
    <location>
        <begin position="448"/>
        <end position="460"/>
    </location>
</feature>
<proteinExistence type="inferred from homology"/>
<dbReference type="InterPro" id="IPR013507">
    <property type="entry name" value="DNA_mismatch_S5_2-like"/>
</dbReference>
<dbReference type="InterPro" id="IPR014721">
    <property type="entry name" value="Ribsml_uS5_D2-typ_fold_subgr"/>
</dbReference>
<protein>
    <submittedName>
        <fullName evidence="8">DNA mismatch repair protein</fullName>
    </submittedName>
</protein>
<dbReference type="GO" id="GO:0140664">
    <property type="term" value="F:ATP-dependent DNA damage sensor activity"/>
    <property type="evidence" value="ECO:0007669"/>
    <property type="project" value="InterPro"/>
</dbReference>
<dbReference type="InterPro" id="IPR014762">
    <property type="entry name" value="DNA_mismatch_repair_CS"/>
</dbReference>
<comment type="caution">
    <text evidence="8">The sequence shown here is derived from an EMBL/GenBank/DDBJ whole genome shotgun (WGS) entry which is preliminary data.</text>
</comment>
<evidence type="ECO:0000313" key="8">
    <source>
        <dbReference type="EMBL" id="GHP05578.1"/>
    </source>
</evidence>
<dbReference type="GO" id="GO:0030983">
    <property type="term" value="F:mismatched DNA binding"/>
    <property type="evidence" value="ECO:0007669"/>
    <property type="project" value="InterPro"/>
</dbReference>
<dbReference type="GO" id="GO:0005524">
    <property type="term" value="F:ATP binding"/>
    <property type="evidence" value="ECO:0007669"/>
    <property type="project" value="InterPro"/>
</dbReference>
<dbReference type="Gene3D" id="3.30.565.10">
    <property type="entry name" value="Histidine kinase-like ATPase, C-terminal domain"/>
    <property type="match status" value="1"/>
</dbReference>
<comment type="subcellular location">
    <subcellularLocation>
        <location evidence="1">Nucleus</location>
    </subcellularLocation>
</comment>
<evidence type="ECO:0000256" key="6">
    <source>
        <dbReference type="SAM" id="MobiDB-lite"/>
    </source>
</evidence>
<dbReference type="CDD" id="cd16926">
    <property type="entry name" value="HATPase_MutL-MLH-PMS-like"/>
    <property type="match status" value="1"/>
</dbReference>
<dbReference type="Pfam" id="PF01119">
    <property type="entry name" value="DNA_mis_repair"/>
    <property type="match status" value="1"/>
</dbReference>
<evidence type="ECO:0000313" key="9">
    <source>
        <dbReference type="Proteomes" id="UP000660262"/>
    </source>
</evidence>
<dbReference type="SMART" id="SM01340">
    <property type="entry name" value="DNA_mis_repair"/>
    <property type="match status" value="1"/>
</dbReference>
<dbReference type="Pfam" id="PF13589">
    <property type="entry name" value="HATPase_c_3"/>
    <property type="match status" value="1"/>
</dbReference>
<dbReference type="Gene3D" id="3.30.230.10">
    <property type="match status" value="1"/>
</dbReference>
<dbReference type="InterPro" id="IPR002099">
    <property type="entry name" value="MutL/Mlh/PMS"/>
</dbReference>
<dbReference type="PANTHER" id="PTHR10073">
    <property type="entry name" value="DNA MISMATCH REPAIR PROTEIN MLH, PMS, MUTL"/>
    <property type="match status" value="1"/>
</dbReference>
<evidence type="ECO:0000256" key="2">
    <source>
        <dbReference type="ARBA" id="ARBA00006082"/>
    </source>
</evidence>
<gene>
    <name evidence="8" type="ORF">PPROV_000432800</name>
</gene>
<dbReference type="SUPFAM" id="SSF55874">
    <property type="entry name" value="ATPase domain of HSP90 chaperone/DNA topoisomerase II/histidine kinase"/>
    <property type="match status" value="1"/>
</dbReference>
<dbReference type="NCBIfam" id="TIGR00585">
    <property type="entry name" value="mutl"/>
    <property type="match status" value="1"/>
</dbReference>
<feature type="region of interest" description="Disordered" evidence="6">
    <location>
        <begin position="400"/>
        <end position="460"/>
    </location>
</feature>
<dbReference type="Pfam" id="PF16413">
    <property type="entry name" value="Mlh1_C"/>
    <property type="match status" value="1"/>
</dbReference>
<dbReference type="InterPro" id="IPR020568">
    <property type="entry name" value="Ribosomal_Su5_D2-typ_SF"/>
</dbReference>
<comment type="similarity">
    <text evidence="2">Belongs to the DNA mismatch repair MutL/HexB family.</text>
</comment>
<dbReference type="InterPro" id="IPR038973">
    <property type="entry name" value="MutL/Mlh/Pms-like"/>
</dbReference>